<dbReference type="InterPro" id="IPR027417">
    <property type="entry name" value="P-loop_NTPase"/>
</dbReference>
<keyword evidence="3" id="KW-0611">Plant defense</keyword>
<gene>
    <name evidence="7" type="ORF">Fmac_022564</name>
</gene>
<dbReference type="PANTHER" id="PTHR11017:SF587">
    <property type="entry name" value="NB-ARC DOMAIN PROTEIN"/>
    <property type="match status" value="1"/>
</dbReference>
<dbReference type="PROSITE" id="PS51450">
    <property type="entry name" value="LRR"/>
    <property type="match status" value="1"/>
</dbReference>
<protein>
    <recommendedName>
        <fullName evidence="6">TIR domain-containing protein</fullName>
    </recommendedName>
</protein>
<dbReference type="InterPro" id="IPR058192">
    <property type="entry name" value="WHD_ROQ1-like"/>
</dbReference>
<dbReference type="EMBL" id="JBGMDY010000007">
    <property type="protein sequence ID" value="KAL2329137.1"/>
    <property type="molecule type" value="Genomic_DNA"/>
</dbReference>
<name>A0ABD1M025_9FABA</name>
<evidence type="ECO:0000256" key="1">
    <source>
        <dbReference type="ARBA" id="ARBA00022614"/>
    </source>
</evidence>
<feature type="region of interest" description="Disordered" evidence="5">
    <location>
        <begin position="1039"/>
        <end position="1059"/>
    </location>
</feature>
<evidence type="ECO:0000313" key="7">
    <source>
        <dbReference type="EMBL" id="KAL2329137.1"/>
    </source>
</evidence>
<dbReference type="PROSITE" id="PS50104">
    <property type="entry name" value="TIR"/>
    <property type="match status" value="1"/>
</dbReference>
<dbReference type="FunFam" id="3.40.50.10140:FF:000007">
    <property type="entry name" value="Disease resistance protein (TIR-NBS-LRR class)"/>
    <property type="match status" value="1"/>
</dbReference>
<dbReference type="PRINTS" id="PR00364">
    <property type="entry name" value="DISEASERSIST"/>
</dbReference>
<dbReference type="Gene3D" id="3.40.50.10140">
    <property type="entry name" value="Toll/interleukin-1 receptor homology (TIR) domain"/>
    <property type="match status" value="1"/>
</dbReference>
<dbReference type="Gene3D" id="3.80.10.10">
    <property type="entry name" value="Ribonuclease Inhibitor"/>
    <property type="match status" value="2"/>
</dbReference>
<dbReference type="InterPro" id="IPR042197">
    <property type="entry name" value="Apaf_helical"/>
</dbReference>
<dbReference type="InterPro" id="IPR000157">
    <property type="entry name" value="TIR_dom"/>
</dbReference>
<dbReference type="InterPro" id="IPR035897">
    <property type="entry name" value="Toll_tir_struct_dom_sf"/>
</dbReference>
<accession>A0ABD1M025</accession>
<keyword evidence="8" id="KW-1185">Reference proteome</keyword>
<dbReference type="SUPFAM" id="SSF52200">
    <property type="entry name" value="Toll/Interleukin receptor TIR domain"/>
    <property type="match status" value="1"/>
</dbReference>
<evidence type="ECO:0000256" key="5">
    <source>
        <dbReference type="SAM" id="MobiDB-lite"/>
    </source>
</evidence>
<sequence length="1189" mass="136064">MENHGDGVGVVSETKSSYDVFLSFRGEDTRRTFTRGLYQALDRKGINTFMDNEELKVGNQIGPTLLKAIEESRISIVVFSQNYASSSWCLDELVKIHECMKSKKQLVWPIFYKVQPSEVRHQNGSYGKAMTEHERKFGKDSEKVKKWRSTLTDLASLKGEHLEEGRDIDESVFIDDLVGKIFNNVSPKDLCSDEHIVGRKYLVEQLKSLLDLKSRNVTCMFGIHGTGGIGKTTLAKALYDSIYKQFEGSSFLFNVREASDQTNSSLENLQQMLLTDLLEDRYILVKSKIDGANKIKSRLRLKRVLIVLDDVDNIRQLKNLAGGCDWFGCGSRIIITTRDTHLLDLCRVEKRYEVKGLNEQESLELFCQSAFGKSCPETDYEYLSNRAVRCCNGLPLALKIIGSHMVGKDLDGWKNAIDRYEKSSPEDVLNALRISYDSLPFNEKNIFLDIACFFEGWELEYVKGVLDACDFDSSDGISTLVNKSLLTIDHNRLRMHDHIQAMGRKIIKEEAKNKVSGYSRLWHHEDVLQILANNNGSSRIQGIMLDPPEREEINCIGNVFMKMENLRILIVRNTSFSNPPYHLPNNLRLLDWVNCPSQSLPSSFNPKKIWAFNLPGSPLLVLEKPFERFEHLTCMDISDCDMVTKFPDVSGAMNLRELSLHGCKNLISIHQSVGYLPNLVSLKASQCSQLQSFVPTMYLPSLENFCISLCTKLTHFPEIRETMGRPLKIIMSNTFIKQLPKSIEKLIGLNHLDMTCCGRLEHLPSSMFMLPNFVTLKIGECHGLRFTRFERSPSTCPKLETLHFYHADLSDEDVHTIVYNFPNLKDLNLSWNNLASLPTCITESTNLRSLDVSYCKKFREIPELPSSVEKVDAMLCNSLTFETSNVLWSQVLKEKKRLEVVMRKSEIPEWFDYVKEGGFPVFQARGNFPAVALAFVFGTVEGAEPSSAGMSAVGMHLFIDGKHIQYHKRTVAQNHALLSDLRSLFSLEDLDVGNDWKTIQVYCNTELSVCSWGVYVYKLETKMQDIRFRSQDLSSSSVRRLHEISKEEEERNKKQSSNVSDMYRTLHMMMRSLDESGYFLDKPDELLKTSQMFLRVLRNSRDGGRLNIIKDEKVKFVEIEESFKEFVRKDLNPSNPQPRPQTAHPPTWSQQLSHLWQFFCVCVFLSFSLNIAYQYCQLYGNCSVLFGLY</sequence>
<organism evidence="7 8">
    <name type="scientific">Flemingia macrophylla</name>
    <dbReference type="NCBI Taxonomy" id="520843"/>
    <lineage>
        <taxon>Eukaryota</taxon>
        <taxon>Viridiplantae</taxon>
        <taxon>Streptophyta</taxon>
        <taxon>Embryophyta</taxon>
        <taxon>Tracheophyta</taxon>
        <taxon>Spermatophyta</taxon>
        <taxon>Magnoliopsida</taxon>
        <taxon>eudicotyledons</taxon>
        <taxon>Gunneridae</taxon>
        <taxon>Pentapetalae</taxon>
        <taxon>rosids</taxon>
        <taxon>fabids</taxon>
        <taxon>Fabales</taxon>
        <taxon>Fabaceae</taxon>
        <taxon>Papilionoideae</taxon>
        <taxon>50 kb inversion clade</taxon>
        <taxon>NPAAA clade</taxon>
        <taxon>indigoferoid/millettioid clade</taxon>
        <taxon>Phaseoleae</taxon>
        <taxon>Flemingia</taxon>
    </lineage>
</organism>
<dbReference type="Pfam" id="PF23286">
    <property type="entry name" value="LRR_13"/>
    <property type="match status" value="1"/>
</dbReference>
<keyword evidence="1" id="KW-0433">Leucine-rich repeat</keyword>
<dbReference type="Gene3D" id="1.10.8.430">
    <property type="entry name" value="Helical domain of apoptotic protease-activating factors"/>
    <property type="match status" value="1"/>
</dbReference>
<evidence type="ECO:0000313" key="8">
    <source>
        <dbReference type="Proteomes" id="UP001603857"/>
    </source>
</evidence>
<dbReference type="Proteomes" id="UP001603857">
    <property type="component" value="Unassembled WGS sequence"/>
</dbReference>
<dbReference type="Pfam" id="PF23282">
    <property type="entry name" value="WHD_ROQ1"/>
    <property type="match status" value="1"/>
</dbReference>
<evidence type="ECO:0000259" key="6">
    <source>
        <dbReference type="PROSITE" id="PS50104"/>
    </source>
</evidence>
<evidence type="ECO:0000256" key="4">
    <source>
        <dbReference type="ARBA" id="ARBA00023027"/>
    </source>
</evidence>
<dbReference type="SUPFAM" id="SSF52058">
    <property type="entry name" value="L domain-like"/>
    <property type="match status" value="1"/>
</dbReference>
<dbReference type="InterPro" id="IPR001611">
    <property type="entry name" value="Leu-rich_rpt"/>
</dbReference>
<dbReference type="AlphaFoldDB" id="A0ABD1M025"/>
<dbReference type="PANTHER" id="PTHR11017">
    <property type="entry name" value="LEUCINE-RICH REPEAT-CONTAINING PROTEIN"/>
    <property type="match status" value="1"/>
</dbReference>
<dbReference type="Pfam" id="PF01582">
    <property type="entry name" value="TIR"/>
    <property type="match status" value="1"/>
</dbReference>
<dbReference type="SUPFAM" id="SSF52540">
    <property type="entry name" value="P-loop containing nucleoside triphosphate hydrolases"/>
    <property type="match status" value="1"/>
</dbReference>
<dbReference type="InterPro" id="IPR002182">
    <property type="entry name" value="NB-ARC"/>
</dbReference>
<keyword evidence="4" id="KW-0520">NAD</keyword>
<dbReference type="Pfam" id="PF00931">
    <property type="entry name" value="NB-ARC"/>
    <property type="match status" value="1"/>
</dbReference>
<dbReference type="SMART" id="SM00255">
    <property type="entry name" value="TIR"/>
    <property type="match status" value="1"/>
</dbReference>
<evidence type="ECO:0000256" key="3">
    <source>
        <dbReference type="ARBA" id="ARBA00022821"/>
    </source>
</evidence>
<feature type="compositionally biased region" description="Basic and acidic residues" evidence="5">
    <location>
        <begin position="1040"/>
        <end position="1053"/>
    </location>
</feature>
<comment type="caution">
    <text evidence="7">The sequence shown here is derived from an EMBL/GenBank/DDBJ whole genome shotgun (WGS) entry which is preliminary data.</text>
</comment>
<dbReference type="InterPro" id="IPR058546">
    <property type="entry name" value="RPS4B/Roq1-like_LRR"/>
</dbReference>
<feature type="domain" description="TIR" evidence="6">
    <location>
        <begin position="16"/>
        <end position="181"/>
    </location>
</feature>
<proteinExistence type="predicted"/>
<evidence type="ECO:0000256" key="2">
    <source>
        <dbReference type="ARBA" id="ARBA00022737"/>
    </source>
</evidence>
<dbReference type="Gene3D" id="3.40.50.300">
    <property type="entry name" value="P-loop containing nucleotide triphosphate hydrolases"/>
    <property type="match status" value="1"/>
</dbReference>
<dbReference type="InterPro" id="IPR032675">
    <property type="entry name" value="LRR_dom_sf"/>
</dbReference>
<keyword evidence="2" id="KW-0677">Repeat</keyword>
<reference evidence="7 8" key="1">
    <citation type="submission" date="2024-08" db="EMBL/GenBank/DDBJ databases">
        <title>Insights into the chromosomal genome structure of Flemingia macrophylla.</title>
        <authorList>
            <person name="Ding Y."/>
            <person name="Zhao Y."/>
            <person name="Bi W."/>
            <person name="Wu M."/>
            <person name="Zhao G."/>
            <person name="Gong Y."/>
            <person name="Li W."/>
            <person name="Zhang P."/>
        </authorList>
    </citation>
    <scope>NUCLEOTIDE SEQUENCE [LARGE SCALE GENOMIC DNA]</scope>
    <source>
        <strain evidence="7">DYQJB</strain>
        <tissue evidence="7">Leaf</tissue>
    </source>
</reference>
<dbReference type="InterPro" id="IPR044974">
    <property type="entry name" value="Disease_R_plants"/>
</dbReference>